<keyword evidence="2" id="KW-1185">Reference proteome</keyword>
<dbReference type="STRING" id="1503925.TH53_08930"/>
<comment type="caution">
    <text evidence="1">The sequence shown here is derived from an EMBL/GenBank/DDBJ whole genome shotgun (WGS) entry which is preliminary data.</text>
</comment>
<evidence type="ECO:0000313" key="1">
    <source>
        <dbReference type="EMBL" id="KIO77546.1"/>
    </source>
</evidence>
<dbReference type="InterPro" id="IPR038636">
    <property type="entry name" value="Wzi_sf"/>
</dbReference>
<gene>
    <name evidence="1" type="ORF">TH53_08930</name>
</gene>
<evidence type="ECO:0008006" key="3">
    <source>
        <dbReference type="Google" id="ProtNLM"/>
    </source>
</evidence>
<organism evidence="1 2">
    <name type="scientific">Pedobacter lusitanus</name>
    <dbReference type="NCBI Taxonomy" id="1503925"/>
    <lineage>
        <taxon>Bacteria</taxon>
        <taxon>Pseudomonadati</taxon>
        <taxon>Bacteroidota</taxon>
        <taxon>Sphingobacteriia</taxon>
        <taxon>Sphingobacteriales</taxon>
        <taxon>Sphingobacteriaceae</taxon>
        <taxon>Pedobacter</taxon>
    </lineage>
</organism>
<dbReference type="EMBL" id="JXRA01000033">
    <property type="protein sequence ID" value="KIO77546.1"/>
    <property type="molecule type" value="Genomic_DNA"/>
</dbReference>
<dbReference type="Gene3D" id="2.40.160.130">
    <property type="entry name" value="Capsule assembly protein Wzi"/>
    <property type="match status" value="1"/>
</dbReference>
<reference evidence="1 2" key="1">
    <citation type="submission" date="2015-01" db="EMBL/GenBank/DDBJ databases">
        <title>Draft genome sequence of Pedobacter sp. NL19 isolated from sludge of an effluent treatment pond in an abandoned uranium mine.</title>
        <authorList>
            <person name="Santos T."/>
            <person name="Caetano T."/>
            <person name="Covas C."/>
            <person name="Cruz A."/>
            <person name="Mendo S."/>
        </authorList>
    </citation>
    <scope>NUCLEOTIDE SEQUENCE [LARGE SCALE GENOMIC DNA]</scope>
    <source>
        <strain evidence="1 2">NL19</strain>
    </source>
</reference>
<accession>A0A0D0GSU0</accession>
<dbReference type="Pfam" id="PF14052">
    <property type="entry name" value="Caps_assemb_Wzi"/>
    <property type="match status" value="1"/>
</dbReference>
<dbReference type="InterPro" id="IPR026950">
    <property type="entry name" value="Caps_assemb_Wzi"/>
</dbReference>
<dbReference type="Proteomes" id="UP000032049">
    <property type="component" value="Unassembled WGS sequence"/>
</dbReference>
<evidence type="ECO:0000313" key="2">
    <source>
        <dbReference type="Proteomes" id="UP000032049"/>
    </source>
</evidence>
<dbReference type="OrthoDB" id="596512at2"/>
<dbReference type="RefSeq" id="WP_041880853.1">
    <property type="nucleotide sequence ID" value="NZ_CP157278.1"/>
</dbReference>
<sequence>MNLFKALNPGQLLIPAILFITVTEIKAQTFKSIKTEIESQAIGTSNGVVPFWMRSNQFGSVPSSGISGSFLARIHRDYSTIPDSGSRTGKKKLIDWGFGFEGRANAGKESSLQLIEAYAKIKAGIFQLKGGRSKDVMGLNGDSTLSSGNFSVSGNALGIPKIELSIPDYYTIPVFDGLFAIKGNFVHGWVGKTRILDVIAGTPPNPALYYIKNTHPVTYFHQKSLYIQLGKQDWKLKLYGGFNHQVYWGNEKEAFGPNFKLSALKSFFYVATGKSYGTAGVPTSKIGNQLGSIDIGAAYDFNNFKIMIYRQNFYDVGALSKLANIRDGLNGISIENKHYTHRIQGFAWKKALFELFYSKDQAGYPWSVPTKSGDEDYYNNFYYMEGWSYKGMGLGNPFVTTRDDARKGQAYRYADYFINNRVIAFHFGLSGSLYDWDFTSKLSYSKNYGTFGTSIYGGSTGSIRNPQTTNIFTAVDQFSFYLESMKALKKGYSVGFATALDQGKLLYNSYGLLLRLKKSL</sequence>
<name>A0A0D0GSU0_9SPHI</name>
<proteinExistence type="predicted"/>
<dbReference type="AlphaFoldDB" id="A0A0D0GSU0"/>
<protein>
    <recommendedName>
        <fullName evidence="3">Capsule assembly protein Wzi</fullName>
    </recommendedName>
</protein>